<name>A0A1H3U7A0_9ACTN</name>
<gene>
    <name evidence="1" type="ORF">SAMN05421684_6691</name>
</gene>
<proteinExistence type="predicted"/>
<sequence length="62" mass="6888">MRCRLRFGVRSRLDRLSPNIATLMMIVTRLGKRMATLEDLTQAVADVKAVICGAQDRIAADV</sequence>
<organism evidence="1 2">
    <name type="scientific">Asanoa ishikariensis</name>
    <dbReference type="NCBI Taxonomy" id="137265"/>
    <lineage>
        <taxon>Bacteria</taxon>
        <taxon>Bacillati</taxon>
        <taxon>Actinomycetota</taxon>
        <taxon>Actinomycetes</taxon>
        <taxon>Micromonosporales</taxon>
        <taxon>Micromonosporaceae</taxon>
        <taxon>Asanoa</taxon>
    </lineage>
</organism>
<keyword evidence="2" id="KW-1185">Reference proteome</keyword>
<dbReference type="EMBL" id="FNQB01000004">
    <property type="protein sequence ID" value="SDZ58300.1"/>
    <property type="molecule type" value="Genomic_DNA"/>
</dbReference>
<protein>
    <submittedName>
        <fullName evidence="1">Uncharacterized protein</fullName>
    </submittedName>
</protein>
<evidence type="ECO:0000313" key="2">
    <source>
        <dbReference type="Proteomes" id="UP000199632"/>
    </source>
</evidence>
<dbReference type="Proteomes" id="UP000199632">
    <property type="component" value="Unassembled WGS sequence"/>
</dbReference>
<accession>A0A1H3U7A0</accession>
<evidence type="ECO:0000313" key="1">
    <source>
        <dbReference type="EMBL" id="SDZ58300.1"/>
    </source>
</evidence>
<dbReference type="AlphaFoldDB" id="A0A1H3U7A0"/>
<reference evidence="2" key="1">
    <citation type="submission" date="2016-10" db="EMBL/GenBank/DDBJ databases">
        <authorList>
            <person name="Varghese N."/>
            <person name="Submissions S."/>
        </authorList>
    </citation>
    <scope>NUCLEOTIDE SEQUENCE [LARGE SCALE GENOMIC DNA]</scope>
    <source>
        <strain evidence="2">DSM 44718</strain>
    </source>
</reference>